<evidence type="ECO:0000259" key="2">
    <source>
        <dbReference type="Pfam" id="PF13439"/>
    </source>
</evidence>
<dbReference type="InterPro" id="IPR017522">
    <property type="entry name" value="Sugar_tfrase_PEP-CTERM_Stp2"/>
</dbReference>
<keyword evidence="4" id="KW-1185">Reference proteome</keyword>
<dbReference type="SUPFAM" id="SSF53756">
    <property type="entry name" value="UDP-Glycosyltransferase/glycogen phosphorylase"/>
    <property type="match status" value="1"/>
</dbReference>
<organism evidence="3 4">
    <name type="scientific">Fluctibacter corallii</name>
    <dbReference type="NCBI Taxonomy" id="2984329"/>
    <lineage>
        <taxon>Bacteria</taxon>
        <taxon>Pseudomonadati</taxon>
        <taxon>Pseudomonadota</taxon>
        <taxon>Gammaproteobacteria</taxon>
        <taxon>Alteromonadales</taxon>
        <taxon>Alteromonadaceae</taxon>
        <taxon>Fluctibacter</taxon>
    </lineage>
</organism>
<sequence>MIKVLHVVHRFSIGGLENGMVNLINGLPEDHYQHVIVTMKGHCSEFIQRIHTQNVTFYDLDKQDGHDFSVFGKLNRILKQEKPDVLHTRNTASLEMQLVGWWRRIPLRIHGEHGWDVNDMHGSNVRYQRLRRLMSRFTHQYVALSKEAKDYLRDVIGIASSRINHICNGVDDRKFMPKQTASEQIVFGCVGRLEEVKNHIYLLQGFAHLIQSLSAQPQDSAAESDRVKLHIVGDGSQRNKLEAYIQENKLEQYVWLAGDRADVPDLMKAFDVFVLPSLAEGISNTILEAMASGLPVIATNVGGNPELVDENVTGYLVGVDTPEDLSDRMRELVVSPSLVNKMGQAARARVEEKFSLTAMVGAYDDLYRSKQA</sequence>
<dbReference type="Pfam" id="PF00534">
    <property type="entry name" value="Glycos_transf_1"/>
    <property type="match status" value="1"/>
</dbReference>
<dbReference type="Gene3D" id="3.40.50.2000">
    <property type="entry name" value="Glycogen Phosphorylase B"/>
    <property type="match status" value="2"/>
</dbReference>
<dbReference type="RefSeq" id="WP_263713334.1">
    <property type="nucleotide sequence ID" value="NZ_JAOWKX010000008.1"/>
</dbReference>
<reference evidence="3 4" key="1">
    <citation type="submission" date="2022-10" db="EMBL/GenBank/DDBJ databases">
        <title>Aestuariibacter sp. AA17 isolated from Montipora capitata coral fragment.</title>
        <authorList>
            <person name="Emsley S.A."/>
            <person name="Pfannmuller K.M."/>
            <person name="Loughran R.M."/>
            <person name="Shlafstein M."/>
            <person name="Papke E."/>
            <person name="Saw J.H."/>
            <person name="Ushijima B."/>
            <person name="Videau P."/>
        </authorList>
    </citation>
    <scope>NUCLEOTIDE SEQUENCE [LARGE SCALE GENOMIC DNA]</scope>
    <source>
        <strain evidence="3 4">AA17</strain>
    </source>
</reference>
<feature type="domain" description="Glycosyl transferase family 1" evidence="1">
    <location>
        <begin position="178"/>
        <end position="348"/>
    </location>
</feature>
<evidence type="ECO:0000313" key="3">
    <source>
        <dbReference type="EMBL" id="MCV2886044.1"/>
    </source>
</evidence>
<comment type="caution">
    <text evidence="3">The sequence shown here is derived from an EMBL/GenBank/DDBJ whole genome shotgun (WGS) entry which is preliminary data.</text>
</comment>
<dbReference type="PANTHER" id="PTHR45947:SF3">
    <property type="entry name" value="SULFOQUINOVOSYL TRANSFERASE SQD2"/>
    <property type="match status" value="1"/>
</dbReference>
<dbReference type="NCBIfam" id="TIGR03088">
    <property type="entry name" value="stp2"/>
    <property type="match status" value="1"/>
</dbReference>
<gene>
    <name evidence="3" type="ORF">OE749_15225</name>
</gene>
<accession>A0ABT3ABP6</accession>
<dbReference type="CDD" id="cd03808">
    <property type="entry name" value="GT4_CapM-like"/>
    <property type="match status" value="1"/>
</dbReference>
<dbReference type="EMBL" id="JAOWKX010000008">
    <property type="protein sequence ID" value="MCV2886044.1"/>
    <property type="molecule type" value="Genomic_DNA"/>
</dbReference>
<dbReference type="PANTHER" id="PTHR45947">
    <property type="entry name" value="SULFOQUINOVOSYL TRANSFERASE SQD2"/>
    <property type="match status" value="1"/>
</dbReference>
<protein>
    <submittedName>
        <fullName evidence="3">TIGR03088 family PEP-CTERM/XrtA system glycosyltransferase</fullName>
    </submittedName>
</protein>
<evidence type="ECO:0000313" key="4">
    <source>
        <dbReference type="Proteomes" id="UP001652504"/>
    </source>
</evidence>
<proteinExistence type="predicted"/>
<feature type="domain" description="Glycosyltransferase subfamily 4-like N-terminal" evidence="2">
    <location>
        <begin position="13"/>
        <end position="172"/>
    </location>
</feature>
<dbReference type="InterPro" id="IPR028098">
    <property type="entry name" value="Glyco_trans_4-like_N"/>
</dbReference>
<dbReference type="Proteomes" id="UP001652504">
    <property type="component" value="Unassembled WGS sequence"/>
</dbReference>
<dbReference type="InterPro" id="IPR001296">
    <property type="entry name" value="Glyco_trans_1"/>
</dbReference>
<dbReference type="InterPro" id="IPR050194">
    <property type="entry name" value="Glycosyltransferase_grp1"/>
</dbReference>
<evidence type="ECO:0000259" key="1">
    <source>
        <dbReference type="Pfam" id="PF00534"/>
    </source>
</evidence>
<dbReference type="Pfam" id="PF13439">
    <property type="entry name" value="Glyco_transf_4"/>
    <property type="match status" value="1"/>
</dbReference>
<name>A0ABT3ABP6_9ALTE</name>